<organism evidence="1">
    <name type="scientific">marine sediment metagenome</name>
    <dbReference type="NCBI Taxonomy" id="412755"/>
    <lineage>
        <taxon>unclassified sequences</taxon>
        <taxon>metagenomes</taxon>
        <taxon>ecological metagenomes</taxon>
    </lineage>
</organism>
<proteinExistence type="predicted"/>
<reference evidence="1" key="1">
    <citation type="journal article" date="2014" name="Front. Microbiol.">
        <title>High frequency of phylogenetically diverse reductive dehalogenase-homologous genes in deep subseafloor sedimentary metagenomes.</title>
        <authorList>
            <person name="Kawai M."/>
            <person name="Futagami T."/>
            <person name="Toyoda A."/>
            <person name="Takaki Y."/>
            <person name="Nishi S."/>
            <person name="Hori S."/>
            <person name="Arai W."/>
            <person name="Tsubouchi T."/>
            <person name="Morono Y."/>
            <person name="Uchiyama I."/>
            <person name="Ito T."/>
            <person name="Fujiyama A."/>
            <person name="Inagaki F."/>
            <person name="Takami H."/>
        </authorList>
    </citation>
    <scope>NUCLEOTIDE SEQUENCE</scope>
    <source>
        <strain evidence="1">Expedition CK06-06</strain>
    </source>
</reference>
<accession>X1V3C7</accession>
<dbReference type="EMBL" id="BARW01038692">
    <property type="protein sequence ID" value="GAJ24194.1"/>
    <property type="molecule type" value="Genomic_DNA"/>
</dbReference>
<sequence length="145" mass="17036">FWKPLSEDIIEEVVKQLTQNSEVSEEPTLNIVFKSDKYKDRISILDHTFNVGCSGFQPRFERSIKPIHVNHFHPSNSIAWEIHALDREGIGAIAITVRLERLLRKYYPALATELRVQPEILKELRKQKKERRKKEYEKSLVKNPA</sequence>
<protein>
    <submittedName>
        <fullName evidence="1">Uncharacterized protein</fullName>
    </submittedName>
</protein>
<feature type="non-terminal residue" evidence="1">
    <location>
        <position position="1"/>
    </location>
</feature>
<dbReference type="AlphaFoldDB" id="X1V3C7"/>
<comment type="caution">
    <text evidence="1">The sequence shown here is derived from an EMBL/GenBank/DDBJ whole genome shotgun (WGS) entry which is preliminary data.</text>
</comment>
<name>X1V3C7_9ZZZZ</name>
<evidence type="ECO:0000313" key="1">
    <source>
        <dbReference type="EMBL" id="GAJ24194.1"/>
    </source>
</evidence>
<gene>
    <name evidence="1" type="ORF">S12H4_59282</name>
</gene>